<evidence type="ECO:0000313" key="2">
    <source>
        <dbReference type="Proteomes" id="UP000077271"/>
    </source>
</evidence>
<accession>A0A177KZU2</accession>
<comment type="caution">
    <text evidence="1">The sequence shown here is derived from an EMBL/GenBank/DDBJ whole genome shotgun (WGS) entry which is preliminary data.</text>
</comment>
<dbReference type="AlphaFoldDB" id="A0A177KZU2"/>
<protein>
    <submittedName>
        <fullName evidence="1">Uncharacterized protein</fullName>
    </submittedName>
</protein>
<dbReference type="EMBL" id="LQWZ01000007">
    <property type="protein sequence ID" value="OAH58594.1"/>
    <property type="molecule type" value="Genomic_DNA"/>
</dbReference>
<dbReference type="Proteomes" id="UP000077271">
    <property type="component" value="Unassembled WGS sequence"/>
</dbReference>
<organism evidence="1 2">
    <name type="scientific">Domibacillus aminovorans</name>
    <dbReference type="NCBI Taxonomy" id="29332"/>
    <lineage>
        <taxon>Bacteria</taxon>
        <taxon>Bacillati</taxon>
        <taxon>Bacillota</taxon>
        <taxon>Bacilli</taxon>
        <taxon>Bacillales</taxon>
        <taxon>Bacillaceae</taxon>
        <taxon>Domibacillus</taxon>
    </lineage>
</organism>
<proteinExistence type="predicted"/>
<gene>
    <name evidence="1" type="ORF">AWH48_16430</name>
</gene>
<evidence type="ECO:0000313" key="1">
    <source>
        <dbReference type="EMBL" id="OAH58594.1"/>
    </source>
</evidence>
<name>A0A177KZU2_9BACI</name>
<reference evidence="1 2" key="1">
    <citation type="submission" date="2016-01" db="EMBL/GenBank/DDBJ databases">
        <title>Investigation of taxonomic status of Bacillus aminovorans.</title>
        <authorList>
            <person name="Verma A."/>
            <person name="Pal Y."/>
            <person name="Krishnamurthi S."/>
        </authorList>
    </citation>
    <scope>NUCLEOTIDE SEQUENCE [LARGE SCALE GENOMIC DNA]</scope>
    <source>
        <strain evidence="1 2">DSM 4337</strain>
    </source>
</reference>
<sequence length="94" mass="10827">MAYLKGFPNSVINKPVLKRHNQFLHPKKCNYSYTLVLNIAKKEHIEEKKNLSVPVIAEITSHQHIQLFKDVKVDEFILTKGIISSKIVQSLFPV</sequence>